<dbReference type="GO" id="GO:0044550">
    <property type="term" value="P:secondary metabolite biosynthetic process"/>
    <property type="evidence" value="ECO:0007669"/>
    <property type="project" value="TreeGrafter"/>
</dbReference>
<dbReference type="InterPro" id="IPR049551">
    <property type="entry name" value="PKS_DH_C"/>
</dbReference>
<dbReference type="PROSITE" id="PS52019">
    <property type="entry name" value="PKS_MFAS_DH"/>
    <property type="match status" value="1"/>
</dbReference>
<name>A0A319E110_ASPSB</name>
<feature type="active site" description="Proton donor; for dehydratase activity" evidence="6">
    <location>
        <position position="1139"/>
    </location>
</feature>
<dbReference type="GO" id="GO:0004315">
    <property type="term" value="F:3-oxoacyl-[acyl-carrier-protein] synthase activity"/>
    <property type="evidence" value="ECO:0007669"/>
    <property type="project" value="InterPro"/>
</dbReference>
<dbReference type="CDD" id="cd00833">
    <property type="entry name" value="PKS"/>
    <property type="match status" value="1"/>
</dbReference>
<dbReference type="SUPFAM" id="SSF52151">
    <property type="entry name" value="FabD/lysophospholipase-like"/>
    <property type="match status" value="1"/>
</dbReference>
<dbReference type="VEuPathDB" id="FungiDB:BO78DRAFT_374507"/>
<dbReference type="Proteomes" id="UP000248423">
    <property type="component" value="Unassembled WGS sequence"/>
</dbReference>
<dbReference type="InterPro" id="IPR032821">
    <property type="entry name" value="PKS_assoc"/>
</dbReference>
<dbReference type="InterPro" id="IPR018201">
    <property type="entry name" value="Ketoacyl_synth_AS"/>
</dbReference>
<dbReference type="PANTHER" id="PTHR43775:SF48">
    <property type="entry name" value="HIGHLY REDUCING POLYKETIDE SYNTHASE SDGA"/>
    <property type="match status" value="1"/>
</dbReference>
<dbReference type="Gene3D" id="3.10.129.110">
    <property type="entry name" value="Polyketide synthase dehydratase"/>
    <property type="match status" value="1"/>
</dbReference>
<dbReference type="GO" id="GO:0006633">
    <property type="term" value="P:fatty acid biosynthetic process"/>
    <property type="evidence" value="ECO:0007669"/>
    <property type="project" value="InterPro"/>
</dbReference>
<dbReference type="SMART" id="SM00823">
    <property type="entry name" value="PKS_PP"/>
    <property type="match status" value="1"/>
</dbReference>
<dbReference type="GO" id="GO:0008168">
    <property type="term" value="F:methyltransferase activity"/>
    <property type="evidence" value="ECO:0007669"/>
    <property type="project" value="UniProtKB-KW"/>
</dbReference>
<dbReference type="GO" id="GO:0031177">
    <property type="term" value="F:phosphopantetheine binding"/>
    <property type="evidence" value="ECO:0007669"/>
    <property type="project" value="InterPro"/>
</dbReference>
<dbReference type="PROSITE" id="PS50075">
    <property type="entry name" value="CARRIER"/>
    <property type="match status" value="1"/>
</dbReference>
<dbReference type="SUPFAM" id="SSF51735">
    <property type="entry name" value="NAD(P)-binding Rossmann-fold domains"/>
    <property type="match status" value="1"/>
</dbReference>
<dbReference type="Pfam" id="PF08242">
    <property type="entry name" value="Methyltransf_12"/>
    <property type="match status" value="1"/>
</dbReference>
<dbReference type="Gene3D" id="3.30.70.3290">
    <property type="match status" value="1"/>
</dbReference>
<dbReference type="Pfam" id="PF16197">
    <property type="entry name" value="KAsynt_C_assoc"/>
    <property type="match status" value="1"/>
</dbReference>
<dbReference type="STRING" id="1448318.A0A319E110"/>
<evidence type="ECO:0000259" key="7">
    <source>
        <dbReference type="PROSITE" id="PS50075"/>
    </source>
</evidence>
<dbReference type="Gene3D" id="3.40.50.150">
    <property type="entry name" value="Vaccinia Virus protein VP39"/>
    <property type="match status" value="1"/>
</dbReference>
<organism evidence="10 11">
    <name type="scientific">Aspergillus sclerotiicarbonarius (strain CBS 121057 / IBT 28362)</name>
    <dbReference type="NCBI Taxonomy" id="1448318"/>
    <lineage>
        <taxon>Eukaryota</taxon>
        <taxon>Fungi</taxon>
        <taxon>Dikarya</taxon>
        <taxon>Ascomycota</taxon>
        <taxon>Pezizomycotina</taxon>
        <taxon>Eurotiomycetes</taxon>
        <taxon>Eurotiomycetidae</taxon>
        <taxon>Eurotiales</taxon>
        <taxon>Aspergillaceae</taxon>
        <taxon>Aspergillus</taxon>
        <taxon>Aspergillus subgen. Circumdati</taxon>
    </lineage>
</organism>
<evidence type="ECO:0000256" key="6">
    <source>
        <dbReference type="PROSITE-ProRule" id="PRU01363"/>
    </source>
</evidence>
<feature type="domain" description="Carrier" evidence="7">
    <location>
        <begin position="2343"/>
        <end position="2418"/>
    </location>
</feature>
<dbReference type="InterPro" id="IPR020807">
    <property type="entry name" value="PKS_DH"/>
</dbReference>
<dbReference type="InterPro" id="IPR016039">
    <property type="entry name" value="Thiolase-like"/>
</dbReference>
<dbReference type="InterPro" id="IPR013217">
    <property type="entry name" value="Methyltransf_12"/>
</dbReference>
<dbReference type="InterPro" id="IPR013968">
    <property type="entry name" value="PKS_KR"/>
</dbReference>
<dbReference type="GO" id="GO:0004312">
    <property type="term" value="F:fatty acid synthase activity"/>
    <property type="evidence" value="ECO:0007669"/>
    <property type="project" value="TreeGrafter"/>
</dbReference>
<dbReference type="PANTHER" id="PTHR43775">
    <property type="entry name" value="FATTY ACID SYNTHASE"/>
    <property type="match status" value="1"/>
</dbReference>
<dbReference type="InterPro" id="IPR001227">
    <property type="entry name" value="Ac_transferase_dom_sf"/>
</dbReference>
<dbReference type="InterPro" id="IPR049900">
    <property type="entry name" value="PKS_mFAS_DH"/>
</dbReference>
<dbReference type="Pfam" id="PF14765">
    <property type="entry name" value="PS-DH"/>
    <property type="match status" value="1"/>
</dbReference>
<dbReference type="SMART" id="SM00825">
    <property type="entry name" value="PKS_KS"/>
    <property type="match status" value="1"/>
</dbReference>
<dbReference type="InterPro" id="IPR014043">
    <property type="entry name" value="Acyl_transferase_dom"/>
</dbReference>
<keyword evidence="11" id="KW-1185">Reference proteome</keyword>
<dbReference type="SUPFAM" id="SSF53335">
    <property type="entry name" value="S-adenosyl-L-methionine-dependent methyltransferases"/>
    <property type="match status" value="1"/>
</dbReference>
<proteinExistence type="predicted"/>
<dbReference type="InterPro" id="IPR014030">
    <property type="entry name" value="Ketoacyl_synth_N"/>
</dbReference>
<evidence type="ECO:0000256" key="5">
    <source>
        <dbReference type="ARBA" id="ARBA00023268"/>
    </source>
</evidence>
<dbReference type="Pfam" id="PF00550">
    <property type="entry name" value="PP-binding"/>
    <property type="match status" value="1"/>
</dbReference>
<dbReference type="Gene3D" id="3.40.366.10">
    <property type="entry name" value="Malonyl-Coenzyme A Acyl Carrier Protein, domain 2"/>
    <property type="match status" value="1"/>
</dbReference>
<dbReference type="SMART" id="SM00826">
    <property type="entry name" value="PKS_DH"/>
    <property type="match status" value="1"/>
</dbReference>
<dbReference type="Pfam" id="PF21089">
    <property type="entry name" value="PKS_DH_N"/>
    <property type="match status" value="1"/>
</dbReference>
<dbReference type="EMBL" id="KZ826377">
    <property type="protein sequence ID" value="PYI03687.1"/>
    <property type="molecule type" value="Genomic_DNA"/>
</dbReference>
<keyword evidence="5" id="KW-0511">Multifunctional enzyme</keyword>
<dbReference type="Gene3D" id="3.40.47.10">
    <property type="match status" value="1"/>
</dbReference>
<dbReference type="InterPro" id="IPR006162">
    <property type="entry name" value="Ppantetheine_attach_site"/>
</dbReference>
<evidence type="ECO:0000256" key="4">
    <source>
        <dbReference type="ARBA" id="ARBA00022679"/>
    </source>
</evidence>
<dbReference type="SMART" id="SM00827">
    <property type="entry name" value="PKS_AT"/>
    <property type="match status" value="1"/>
</dbReference>
<dbReference type="PROSITE" id="PS00012">
    <property type="entry name" value="PHOSPHOPANTETHEINE"/>
    <property type="match status" value="1"/>
</dbReference>
<dbReference type="InterPro" id="IPR036291">
    <property type="entry name" value="NAD(P)-bd_dom_sf"/>
</dbReference>
<feature type="domain" description="Ketosynthase family 3 (KS3)" evidence="8">
    <location>
        <begin position="4"/>
        <end position="437"/>
    </location>
</feature>
<dbReference type="Pfam" id="PF02801">
    <property type="entry name" value="Ketoacyl-synt_C"/>
    <property type="match status" value="1"/>
</dbReference>
<evidence type="ECO:0000313" key="11">
    <source>
        <dbReference type="Proteomes" id="UP000248423"/>
    </source>
</evidence>
<keyword evidence="2" id="KW-0597">Phosphoprotein</keyword>
<dbReference type="InterPro" id="IPR016035">
    <property type="entry name" value="Acyl_Trfase/lysoPLipase"/>
</dbReference>
<sequence>MTRAEPIAIIGTGCRFPGSASTPSRLWELLQNPPNVASKPPSDRFNIDAFYQAGKARPGMTNAPESYFLQEDVRTFDAPLFKISPAEAASMDPQQRLLMEVVYESLERAGLQLQRLQGSSTGVYCGFMNYDYGQLLNADTSALHPFLLSGTAPSVLANRLSYFFDWRGPSFVLDTACSASLTAMHLAAEALQNGDCSLAVAAGSSLLLSPDPYIGESQMQMLSPTGRSRMWDEGANGYARGEGVAALVLKRLSDAVADGDPIECVIRSTGINCDGRTKALTMPNGEAQLELIRSTYARAGLDPLRPEDRCQFFEAHGTGTPAGDPQEALGIAGAFFNEDSPADDILYAGSIKTVVGHTEATAGLAGVIKASLAIQHGVIPPNLHFNQLSPLVAPHASHLRIPTQALPWPELPPGVPRRVSVNSFGFGGANAHAILESFTRPNQIMTHREPTIPGILPFVFSAASETSLTAVLQQYVEYLDACPTMELLDLATSLLSKRSSLSHRLIITADSTESLREKLKGEIRQRPGDASSTITRRLGTEPKRMLGVFTGQGAQWPQMGLDVISQFSQAAGWLQELQQSLDTLPAEYRPTFTLLDELSAPEAISRLNTAAVSLPLRTALQVIQVRILRSLGIEFAAVVGHSSGEIAAAYAAGRLTAGEAIRVAYLRGVAAQYAGAPGESGAMLAVGISLDQAEALCSEAPYAGRVCVAAVNSPASVTLSGDSELISELEWLFESLEQSPRRLRVDTAYHSHHMIPCADPYIQAMEDCQIEGLQGLSATKWYSSVFDDRVMENLDVQYWSDNMLRPVRFSQALTAAMKDIPELDIIIEVGPHAALQGPTLQTLSSIKSDNADVPYIGLANRKSGGIEALARAVGSFWAYLGAETLDVLPYVQLFSPSIELEYLSDLPTYPFDHSQKYWGVPRLSTARLNRRLPIHPLLGSITPETGEAEWRWRNYLRVQDLEWVDGHQVQSQVVFPATGYLVMALEAAHVIANGRPLHLVEINDLAIDRAISVPDDAPGMEILFTFYQTDGNQSKLSGAFTCQASFDGTFSCCASGRMEVAFGEPDAALLPSRGAPTAGLRSVDSDHFYGELEKLGYGYDKLFRTLQDIKRRKDVASGTIPALDRDDDSTLLLHPATLDTGLQALIATIGHPGDGQLSGLYLPTKIARTTINPAFCRTTGNTFHGPFGVDAALSGIENAGMRGDIDLFTSEGDGVVQIEGAQIAPLSRPIIDSFAEEVWGPLLPSATLSSAVGTPDFHCTRREGDRLALLYLRDTQQQLTAEDRQQLDWHRGRYVEWMDWVLARVRAGSHPLYPAQWLEGDTATVLSPEVKNANEVNATGLNVVGVNLLGWLRGQTSIMEELRRDDLLGRLYREGHEVKTMTRNLAGIVGQLAFRFPRAKVLEVGAGTGSATRKVLSQIGRDYHSYTYTDISAAFFEEAQSAFIDHEDRFTYEVLDLERDPTAQGFQEHAYDLVIASNVLHATQSLNKTMTHVRRLLKPGGRVAILELTDTESLTFSLIYGVFEGWWLGEPDGRKWGPLLSIDGWDQVLRTSGFGGLETVSPPEEAQLFGLSAFTAQAVDDHIQRLQHPLSVLAAGQYPDLIMLGGATPATEHLISGVRNLVAPFFGRITHMATLEAFAAPSDASLPVILTLTDMDQPCLQGLTTDRLRSLQALVGSARKLLWVATGTPGQDPYVGMTKGLLRCQAYENPHALFQHLTIRDPNAVSSPELIVATALMRLAHIEVGNDYTLANSTESPEWELLVENDGTVKIPRMQSSSAMNHRLLSSRGFPSPEPIEPQNARVQILSDDGKFALASCPPKSSLKETANEHFVHIRVHYATLFGVCIDGTFLHVVLGRNEKTQARAVALSVDHASAVLTPVSWCWDVPSWLPEGDEASFLYQVSMALVARHLVSKTPANSMLLVHEASRALQESVAAIASLKGVRSRFMFATFAPETDVRIQSSLPPTVATYGVQTFYGAPSTPANGVMPAKDALVSACLLAEQRVGSQPAVATISPEDIRTYSSSSSRFEIVDWVHSGPVLAYSPSASSLVDLSAHKTYLLVGMTGDLGRSVCHWMITRGARSLVLTSRSPNIDPQWLEDMSAIGARVVVMAMDVSDRSSVLKVHGRIRAELPPVGGVVNGAMVIRDVLFAEMSLEDVVQVLKPKVEGSLILDELYQDDSLDFFILMGSFAGVFGNFNQTAYAAAAEFMQGLVHQRRLRGQVGSIIHPGEIRGVGYVARMDPHLIDVMTQNIGHLILSERDLLESFAEAVLAGRPDSSRAPVIISGLAMTDPAVYPDVLWYSNPLLWPYIEYFQQSEVLEANQEQVPIKVQLQSAGSLVEAAEIIATGFRIKLRRKLHLPMDGELPGTALLTELGVDSLVAVDLRVWFVKELGVDMPVLQLLGGSSIDALARSAAERFDPGLLSLVQA</sequence>
<dbReference type="PROSITE" id="PS00606">
    <property type="entry name" value="KS3_1"/>
    <property type="match status" value="1"/>
</dbReference>
<dbReference type="InterPro" id="IPR057326">
    <property type="entry name" value="KR_dom"/>
</dbReference>
<evidence type="ECO:0000313" key="10">
    <source>
        <dbReference type="EMBL" id="PYI03687.1"/>
    </source>
</evidence>
<accession>A0A319E110</accession>
<dbReference type="InterPro" id="IPR009081">
    <property type="entry name" value="PP-bd_ACP"/>
</dbReference>
<dbReference type="InterPro" id="IPR020841">
    <property type="entry name" value="PKS_Beta-ketoAc_synthase_dom"/>
</dbReference>
<evidence type="ECO:0000256" key="3">
    <source>
        <dbReference type="ARBA" id="ARBA00022603"/>
    </source>
</evidence>
<protein>
    <submittedName>
        <fullName evidence="10">Polyketide synthase</fullName>
    </submittedName>
</protein>
<feature type="region of interest" description="N-terminal hotdog fold" evidence="6">
    <location>
        <begin position="935"/>
        <end position="1065"/>
    </location>
</feature>
<dbReference type="InterPro" id="IPR042104">
    <property type="entry name" value="PKS_dehydratase_sf"/>
</dbReference>
<dbReference type="SMART" id="SM00822">
    <property type="entry name" value="PKS_KR"/>
    <property type="match status" value="1"/>
</dbReference>
<dbReference type="SUPFAM" id="SSF55048">
    <property type="entry name" value="Probable ACP-binding domain of malonyl-CoA ACP transacylase"/>
    <property type="match status" value="1"/>
</dbReference>
<dbReference type="SUPFAM" id="SSF47336">
    <property type="entry name" value="ACP-like"/>
    <property type="match status" value="1"/>
</dbReference>
<dbReference type="OrthoDB" id="329835at2759"/>
<dbReference type="InterPro" id="IPR049552">
    <property type="entry name" value="PKS_DH_N"/>
</dbReference>
<dbReference type="Pfam" id="PF00109">
    <property type="entry name" value="ketoacyl-synt"/>
    <property type="match status" value="1"/>
</dbReference>
<evidence type="ECO:0000256" key="1">
    <source>
        <dbReference type="ARBA" id="ARBA00022450"/>
    </source>
</evidence>
<evidence type="ECO:0000259" key="8">
    <source>
        <dbReference type="PROSITE" id="PS52004"/>
    </source>
</evidence>
<dbReference type="CDD" id="cd02440">
    <property type="entry name" value="AdoMet_MTases"/>
    <property type="match status" value="1"/>
</dbReference>
<dbReference type="InterPro" id="IPR020806">
    <property type="entry name" value="PKS_PP-bd"/>
</dbReference>
<dbReference type="PROSITE" id="PS52004">
    <property type="entry name" value="KS3_2"/>
    <property type="match status" value="1"/>
</dbReference>
<dbReference type="InterPro" id="IPR016036">
    <property type="entry name" value="Malonyl_transacylase_ACP-bd"/>
</dbReference>
<feature type="domain" description="PKS/mFAS DH" evidence="9">
    <location>
        <begin position="935"/>
        <end position="1232"/>
    </location>
</feature>
<gene>
    <name evidence="10" type="ORF">BO78DRAFT_374507</name>
</gene>
<dbReference type="Pfam" id="PF00698">
    <property type="entry name" value="Acyl_transf_1"/>
    <property type="match status" value="1"/>
</dbReference>
<keyword evidence="3" id="KW-0489">Methyltransferase</keyword>
<keyword evidence="4" id="KW-0808">Transferase</keyword>
<evidence type="ECO:0000259" key="9">
    <source>
        <dbReference type="PROSITE" id="PS52019"/>
    </source>
</evidence>
<feature type="region of interest" description="C-terminal hotdog fold" evidence="6">
    <location>
        <begin position="1080"/>
        <end position="1232"/>
    </location>
</feature>
<dbReference type="InterPro" id="IPR014031">
    <property type="entry name" value="Ketoacyl_synth_C"/>
</dbReference>
<dbReference type="SUPFAM" id="SSF53901">
    <property type="entry name" value="Thiolase-like"/>
    <property type="match status" value="1"/>
</dbReference>
<dbReference type="GO" id="GO:0032259">
    <property type="term" value="P:methylation"/>
    <property type="evidence" value="ECO:0007669"/>
    <property type="project" value="UniProtKB-KW"/>
</dbReference>
<feature type="active site" description="Proton acceptor; for dehydratase activity" evidence="6">
    <location>
        <position position="967"/>
    </location>
</feature>
<keyword evidence="1" id="KW-0596">Phosphopantetheine</keyword>
<dbReference type="Gene3D" id="3.40.50.720">
    <property type="entry name" value="NAD(P)-binding Rossmann-like Domain"/>
    <property type="match status" value="1"/>
</dbReference>
<reference evidence="10 11" key="1">
    <citation type="submission" date="2018-02" db="EMBL/GenBank/DDBJ databases">
        <title>The genomes of Aspergillus section Nigri reveals drivers in fungal speciation.</title>
        <authorList>
            <consortium name="DOE Joint Genome Institute"/>
            <person name="Vesth T.C."/>
            <person name="Nybo J."/>
            <person name="Theobald S."/>
            <person name="Brandl J."/>
            <person name="Frisvad J.C."/>
            <person name="Nielsen K.F."/>
            <person name="Lyhne E.K."/>
            <person name="Kogle M.E."/>
            <person name="Kuo A."/>
            <person name="Riley R."/>
            <person name="Clum A."/>
            <person name="Nolan M."/>
            <person name="Lipzen A."/>
            <person name="Salamov A."/>
            <person name="Henrissat B."/>
            <person name="Wiebenga A."/>
            <person name="De vries R.P."/>
            <person name="Grigoriev I.V."/>
            <person name="Mortensen U.H."/>
            <person name="Andersen M.R."/>
            <person name="Baker S.E."/>
        </authorList>
    </citation>
    <scope>NUCLEOTIDE SEQUENCE [LARGE SCALE GENOMIC DNA]</scope>
    <source>
        <strain evidence="10 11">CBS 121057</strain>
    </source>
</reference>
<dbReference type="Pfam" id="PF08659">
    <property type="entry name" value="KR"/>
    <property type="match status" value="1"/>
</dbReference>
<dbReference type="InterPro" id="IPR050091">
    <property type="entry name" value="PKS_NRPS_Biosynth_Enz"/>
</dbReference>
<dbReference type="InterPro" id="IPR036736">
    <property type="entry name" value="ACP-like_sf"/>
</dbReference>
<evidence type="ECO:0000256" key="2">
    <source>
        <dbReference type="ARBA" id="ARBA00022553"/>
    </source>
</evidence>
<dbReference type="InterPro" id="IPR029063">
    <property type="entry name" value="SAM-dependent_MTases_sf"/>
</dbReference>